<dbReference type="AlphaFoldDB" id="A0A6N8ELJ2"/>
<accession>A0A6N8ELJ2</accession>
<organism evidence="1 2">
    <name type="scientific">Paenibacillus macerans</name>
    <name type="common">Bacillus macerans</name>
    <dbReference type="NCBI Taxonomy" id="44252"/>
    <lineage>
        <taxon>Bacteria</taxon>
        <taxon>Bacillati</taxon>
        <taxon>Bacillota</taxon>
        <taxon>Bacilli</taxon>
        <taxon>Bacillales</taxon>
        <taxon>Paenibacillaceae</taxon>
        <taxon>Paenibacillus</taxon>
    </lineage>
</organism>
<protein>
    <submittedName>
        <fullName evidence="1">Uncharacterized protein</fullName>
    </submittedName>
</protein>
<evidence type="ECO:0000313" key="1">
    <source>
        <dbReference type="EMBL" id="MUG20839.1"/>
    </source>
</evidence>
<sequence>MGNLFKKVSKLMGTAVLSVSLLAVFPGVNVTKAEAQNEVTETYESQNELHLTDFFNNFNQLSGSDASDQSIVITDRDTINAVAEEQSLADPDSIKEIRFDSVLLNSEPSSSDNKPSAVTSKPHIENVKDLGTGWIFKNNYISHIFDGPASVEQTFSKEDSQAFTGELGLKFPKVVELKFGVTLGEKKTQSTKYSFKVASNETIELRIYTNYRKKSYELWELINGLDYNRGTDYLHTSVGLYFEQIKR</sequence>
<name>A0A6N8ELJ2_PAEMA</name>
<comment type="caution">
    <text evidence="1">The sequence shown here is derived from an EMBL/GenBank/DDBJ whole genome shotgun (WGS) entry which is preliminary data.</text>
</comment>
<gene>
    <name evidence="1" type="ORF">GNQ08_00075</name>
</gene>
<dbReference type="EMBL" id="WNZZ01000001">
    <property type="protein sequence ID" value="MUG20839.1"/>
    <property type="molecule type" value="Genomic_DNA"/>
</dbReference>
<evidence type="ECO:0000313" key="2">
    <source>
        <dbReference type="Proteomes" id="UP000442469"/>
    </source>
</evidence>
<dbReference type="Pfam" id="PF03505">
    <property type="entry name" value="Clenterotox"/>
    <property type="match status" value="1"/>
</dbReference>
<reference evidence="1 2" key="1">
    <citation type="submission" date="2019-11" db="EMBL/GenBank/DDBJ databases">
        <title>Draft genome sequences of five Paenibacillus species of dairy origin.</title>
        <authorList>
            <person name="Olajide A.M."/>
            <person name="Chen S."/>
            <person name="Lapointe G."/>
        </authorList>
    </citation>
    <scope>NUCLEOTIDE SEQUENCE [LARGE SCALE GENOMIC DNA]</scope>
    <source>
        <strain evidence="1 2">3CT49</strain>
    </source>
</reference>
<dbReference type="Proteomes" id="UP000442469">
    <property type="component" value="Unassembled WGS sequence"/>
</dbReference>
<dbReference type="GO" id="GO:0005576">
    <property type="term" value="C:extracellular region"/>
    <property type="evidence" value="ECO:0007669"/>
    <property type="project" value="InterPro"/>
</dbReference>
<proteinExistence type="predicted"/>
<dbReference type="InterPro" id="IPR003897">
    <property type="entry name" value="Clenterotox"/>
</dbReference>